<evidence type="ECO:0000256" key="4">
    <source>
        <dbReference type="ARBA" id="ARBA00023163"/>
    </source>
</evidence>
<keyword evidence="7" id="KW-1185">Reference proteome</keyword>
<evidence type="ECO:0000256" key="2">
    <source>
        <dbReference type="ARBA" id="ARBA00023015"/>
    </source>
</evidence>
<dbReference type="Proteomes" id="UP001166291">
    <property type="component" value="Unassembled WGS sequence"/>
</dbReference>
<keyword evidence="4" id="KW-0804">Transcription</keyword>
<proteinExistence type="inferred from homology"/>
<gene>
    <name evidence="6" type="ORF">KXJ70_13395</name>
</gene>
<dbReference type="PANTHER" id="PTHR30126:SF5">
    <property type="entry name" value="HTH-TYPE TRANSCRIPTIONAL ACTIVATOR CMPR"/>
    <property type="match status" value="1"/>
</dbReference>
<evidence type="ECO:0000313" key="7">
    <source>
        <dbReference type="Proteomes" id="UP001166291"/>
    </source>
</evidence>
<feature type="domain" description="HTH lysR-type" evidence="5">
    <location>
        <begin position="9"/>
        <end position="66"/>
    </location>
</feature>
<protein>
    <submittedName>
        <fullName evidence="6">LysR family transcriptional regulator</fullName>
    </submittedName>
</protein>
<evidence type="ECO:0000259" key="5">
    <source>
        <dbReference type="PROSITE" id="PS50931"/>
    </source>
</evidence>
<dbReference type="Pfam" id="PF03466">
    <property type="entry name" value="LysR_substrate"/>
    <property type="match status" value="1"/>
</dbReference>
<evidence type="ECO:0000256" key="1">
    <source>
        <dbReference type="ARBA" id="ARBA00009437"/>
    </source>
</evidence>
<dbReference type="EMBL" id="JAHWDQ010000003">
    <property type="protein sequence ID" value="MBW2941785.1"/>
    <property type="molecule type" value="Genomic_DNA"/>
</dbReference>
<dbReference type="Pfam" id="PF00126">
    <property type="entry name" value="HTH_1"/>
    <property type="match status" value="1"/>
</dbReference>
<dbReference type="PANTHER" id="PTHR30126">
    <property type="entry name" value="HTH-TYPE TRANSCRIPTIONAL REGULATOR"/>
    <property type="match status" value="1"/>
</dbReference>
<comment type="similarity">
    <text evidence="1">Belongs to the LysR transcriptional regulatory family.</text>
</comment>
<keyword evidence="3" id="KW-0238">DNA-binding</keyword>
<accession>A0ABS6VVQ8</accession>
<comment type="caution">
    <text evidence="6">The sequence shown here is derived from an EMBL/GenBank/DDBJ whole genome shotgun (WGS) entry which is preliminary data.</text>
</comment>
<evidence type="ECO:0000256" key="3">
    <source>
        <dbReference type="ARBA" id="ARBA00023125"/>
    </source>
</evidence>
<sequence>MEVSYLNRLTLRQLDVFLAVCQHRSYSKAAQQLALTQPAVSSQIRSLEDVVGQALFDYLGKQLFLTSAGELMQRAARDLKQRLVHLEIELTELHGRLQGSLNIAIESSAEQLLPSYINQFCLQHPDVNISLHVVNHQRLLERLADNLDDLAIMTQVPEGRALSYTPFAEHQLLVVASPNHPLTQQNEIHGISLIQLLEHPLLLREPGSGSRQIFESFCRQQSCVIQYVRQMGSNLAIRQCLLNGDGCAVLPAALVAEDISTGKLHALAVDGFPIRRSWCAVYPKGKHLNPLTKAFYELLQTGGNKLSVPATSKA</sequence>
<reference evidence="6" key="1">
    <citation type="submission" date="2021-07" db="EMBL/GenBank/DDBJ databases">
        <title>Zhongshania sp. CAU 1632 isolated from seawater.</title>
        <authorList>
            <person name="Kim W."/>
        </authorList>
    </citation>
    <scope>NUCLEOTIDE SEQUENCE</scope>
    <source>
        <strain evidence="6">CAU 1632</strain>
    </source>
</reference>
<name>A0ABS6VVQ8_9GAMM</name>
<dbReference type="RefSeq" id="WP_219044010.1">
    <property type="nucleotide sequence ID" value="NZ_JAHWDQ010000003.1"/>
</dbReference>
<dbReference type="PROSITE" id="PS50931">
    <property type="entry name" value="HTH_LYSR"/>
    <property type="match status" value="1"/>
</dbReference>
<dbReference type="InterPro" id="IPR000847">
    <property type="entry name" value="LysR_HTH_N"/>
</dbReference>
<evidence type="ECO:0000313" key="6">
    <source>
        <dbReference type="EMBL" id="MBW2941785.1"/>
    </source>
</evidence>
<dbReference type="InterPro" id="IPR005119">
    <property type="entry name" value="LysR_subst-bd"/>
</dbReference>
<organism evidence="6 7">
    <name type="scientific">Zhongshania aquimaris</name>
    <dbReference type="NCBI Taxonomy" id="2857107"/>
    <lineage>
        <taxon>Bacteria</taxon>
        <taxon>Pseudomonadati</taxon>
        <taxon>Pseudomonadota</taxon>
        <taxon>Gammaproteobacteria</taxon>
        <taxon>Cellvibrionales</taxon>
        <taxon>Spongiibacteraceae</taxon>
        <taxon>Zhongshania</taxon>
    </lineage>
</organism>
<keyword evidence="2" id="KW-0805">Transcription regulation</keyword>